<keyword evidence="2" id="KW-1185">Reference proteome</keyword>
<dbReference type="RefSeq" id="WP_146894081.1">
    <property type="nucleotide sequence ID" value="NZ_VORX01000009.1"/>
</dbReference>
<dbReference type="GO" id="GO:0032259">
    <property type="term" value="P:methylation"/>
    <property type="evidence" value="ECO:0007669"/>
    <property type="project" value="UniProtKB-KW"/>
</dbReference>
<protein>
    <submittedName>
        <fullName evidence="1">Class I SAM-dependent methyltransferase</fullName>
    </submittedName>
</protein>
<dbReference type="InterPro" id="IPR029063">
    <property type="entry name" value="SAM-dependent_MTases_sf"/>
</dbReference>
<gene>
    <name evidence="1" type="ORF">ES711_14790</name>
</gene>
<organism evidence="1 2">
    <name type="scientific">Gelidibacter salicanalis</name>
    <dbReference type="NCBI Taxonomy" id="291193"/>
    <lineage>
        <taxon>Bacteria</taxon>
        <taxon>Pseudomonadati</taxon>
        <taxon>Bacteroidota</taxon>
        <taxon>Flavobacteriia</taxon>
        <taxon>Flavobacteriales</taxon>
        <taxon>Flavobacteriaceae</taxon>
        <taxon>Gelidibacter</taxon>
    </lineage>
</organism>
<dbReference type="AlphaFoldDB" id="A0A5C7ADA7"/>
<keyword evidence="1" id="KW-0489">Methyltransferase</keyword>
<evidence type="ECO:0000313" key="1">
    <source>
        <dbReference type="EMBL" id="TXE05829.1"/>
    </source>
</evidence>
<evidence type="ECO:0000313" key="2">
    <source>
        <dbReference type="Proteomes" id="UP000321734"/>
    </source>
</evidence>
<dbReference type="SUPFAM" id="SSF53335">
    <property type="entry name" value="S-adenosyl-L-methionine-dependent methyltransferases"/>
    <property type="match status" value="1"/>
</dbReference>
<dbReference type="Proteomes" id="UP000321734">
    <property type="component" value="Unassembled WGS sequence"/>
</dbReference>
<comment type="caution">
    <text evidence="1">The sequence shown here is derived from an EMBL/GenBank/DDBJ whole genome shotgun (WGS) entry which is preliminary data.</text>
</comment>
<dbReference type="Pfam" id="PF13578">
    <property type="entry name" value="Methyltransf_24"/>
    <property type="match status" value="1"/>
</dbReference>
<dbReference type="OrthoDB" id="5464618at2"/>
<name>A0A5C7ADA7_9FLAO</name>
<keyword evidence="1" id="KW-0808">Transferase</keyword>
<dbReference type="GO" id="GO:0008168">
    <property type="term" value="F:methyltransferase activity"/>
    <property type="evidence" value="ECO:0007669"/>
    <property type="project" value="UniProtKB-KW"/>
</dbReference>
<sequence>MHQLQAYLKFLLQSSNQHGVHSPFVYNLITKCFYDPSQHAAYSNIEAYRNTLLKNTDQIQITDFGSGSKVFKTNTRRVNAIAKTSGTNLKNAKLLYRLVRYFKARTILELGTNLGIGTQAMALANPNTNIISIEGCPQLSKFASQNFSSQKLSNIDCIQGQFEDSIQRLPQPAWDLIFFDGHHSKKATLKYFEMLVPTAHNDSVFIFDDIYWSKGMTEAWTIIKNHPKVTVTVDTYNWGLVFFRKEQLKEHFKIRV</sequence>
<dbReference type="Gene3D" id="3.40.50.150">
    <property type="entry name" value="Vaccinia Virus protein VP39"/>
    <property type="match status" value="1"/>
</dbReference>
<reference evidence="1 2" key="1">
    <citation type="submission" date="2019-08" db="EMBL/GenBank/DDBJ databases">
        <title>Genome sequence of Gelidibacter salicanalis IC162T.</title>
        <authorList>
            <person name="Bowman J.P."/>
        </authorList>
    </citation>
    <scope>NUCLEOTIDE SEQUENCE [LARGE SCALE GENOMIC DNA]</scope>
    <source>
        <strain evidence="1 2">IC162</strain>
    </source>
</reference>
<proteinExistence type="predicted"/>
<dbReference type="EMBL" id="VORX01000009">
    <property type="protein sequence ID" value="TXE05829.1"/>
    <property type="molecule type" value="Genomic_DNA"/>
</dbReference>
<accession>A0A5C7ADA7</accession>